<dbReference type="CDD" id="cd00086">
    <property type="entry name" value="homeodomain"/>
    <property type="match status" value="1"/>
</dbReference>
<dbReference type="SMART" id="SM00389">
    <property type="entry name" value="HOX"/>
    <property type="match status" value="1"/>
</dbReference>
<dbReference type="InterPro" id="IPR017970">
    <property type="entry name" value="Homeobox_CS"/>
</dbReference>
<dbReference type="PROSITE" id="PS50071">
    <property type="entry name" value="HOMEOBOX_2"/>
    <property type="match status" value="1"/>
</dbReference>
<evidence type="ECO:0000313" key="7">
    <source>
        <dbReference type="EMBL" id="SCV02790.1"/>
    </source>
</evidence>
<dbReference type="Gene3D" id="1.10.10.60">
    <property type="entry name" value="Homeodomain-like"/>
    <property type="match status" value="1"/>
</dbReference>
<dbReference type="EMBL" id="LT598453">
    <property type="protein sequence ID" value="SCV02790.1"/>
    <property type="molecule type" value="Genomic_DNA"/>
</dbReference>
<keyword evidence="8" id="KW-1185">Reference proteome</keyword>
<dbReference type="SUPFAM" id="SSF46689">
    <property type="entry name" value="Homeodomain-like"/>
    <property type="match status" value="1"/>
</dbReference>
<proteinExistence type="predicted"/>
<name>A0A1G4KE96_9SACH</name>
<evidence type="ECO:0000256" key="5">
    <source>
        <dbReference type="RuleBase" id="RU000682"/>
    </source>
</evidence>
<comment type="subcellular location">
    <subcellularLocation>
        <location evidence="4 5">Nucleus</location>
    </subcellularLocation>
</comment>
<evidence type="ECO:0000256" key="4">
    <source>
        <dbReference type="PROSITE-ProRule" id="PRU00108"/>
    </source>
</evidence>
<dbReference type="GO" id="GO:0000981">
    <property type="term" value="F:DNA-binding transcription factor activity, RNA polymerase II-specific"/>
    <property type="evidence" value="ECO:0007669"/>
    <property type="project" value="InterPro"/>
</dbReference>
<dbReference type="Proteomes" id="UP000189911">
    <property type="component" value="Chromosome G"/>
</dbReference>
<protein>
    <submittedName>
        <fullName evidence="7">LANO_0G00254g1_1</fullName>
    </submittedName>
</protein>
<sequence length="113" mass="13145">MLNSQLKYAGERKLINDITLLAEAISNRLVLLSSSDLYFEELGKGKRFTQSTVIYLEDWFISNSSDPYLTKAKAHLLSEKTGLTIKQVRNWVSNRRRKFKRNPIEPSLERLLE</sequence>
<dbReference type="Pfam" id="PF00046">
    <property type="entry name" value="Homeodomain"/>
    <property type="match status" value="1"/>
</dbReference>
<keyword evidence="1 4" id="KW-0238">DNA-binding</keyword>
<keyword evidence="3 4" id="KW-0539">Nucleus</keyword>
<dbReference type="OrthoDB" id="10056939at2759"/>
<evidence type="ECO:0000256" key="1">
    <source>
        <dbReference type="ARBA" id="ARBA00023125"/>
    </source>
</evidence>
<evidence type="ECO:0000256" key="2">
    <source>
        <dbReference type="ARBA" id="ARBA00023155"/>
    </source>
</evidence>
<feature type="domain" description="Homeobox" evidence="6">
    <location>
        <begin position="47"/>
        <end position="102"/>
    </location>
</feature>
<feature type="DNA-binding region" description="Homeobox" evidence="4">
    <location>
        <begin position="49"/>
        <end position="103"/>
    </location>
</feature>
<dbReference type="GO" id="GO:0005634">
    <property type="term" value="C:nucleus"/>
    <property type="evidence" value="ECO:0007669"/>
    <property type="project" value="UniProtKB-SubCell"/>
</dbReference>
<accession>A0A1G4KE96</accession>
<dbReference type="InterPro" id="IPR009057">
    <property type="entry name" value="Homeodomain-like_sf"/>
</dbReference>
<keyword evidence="2 4" id="KW-0371">Homeobox</keyword>
<dbReference type="InterPro" id="IPR001356">
    <property type="entry name" value="HD"/>
</dbReference>
<dbReference type="GO" id="GO:0003677">
    <property type="term" value="F:DNA binding"/>
    <property type="evidence" value="ECO:0007669"/>
    <property type="project" value="UniProtKB-UniRule"/>
</dbReference>
<dbReference type="PROSITE" id="PS00027">
    <property type="entry name" value="HOMEOBOX_1"/>
    <property type="match status" value="1"/>
</dbReference>
<reference evidence="8" key="1">
    <citation type="submission" date="2016-03" db="EMBL/GenBank/DDBJ databases">
        <authorList>
            <person name="Devillers Hugo."/>
        </authorList>
    </citation>
    <scope>NUCLEOTIDE SEQUENCE [LARGE SCALE GENOMIC DNA]</scope>
</reference>
<dbReference type="AlphaFoldDB" id="A0A1G4KE96"/>
<evidence type="ECO:0000313" key="8">
    <source>
        <dbReference type="Proteomes" id="UP000189911"/>
    </source>
</evidence>
<evidence type="ECO:0000259" key="6">
    <source>
        <dbReference type="PROSITE" id="PS50071"/>
    </source>
</evidence>
<gene>
    <name evidence="7" type="ORF">LANO_0G00254G</name>
</gene>
<organism evidence="7 8">
    <name type="scientific">Lachancea nothofagi CBS 11611</name>
    <dbReference type="NCBI Taxonomy" id="1266666"/>
    <lineage>
        <taxon>Eukaryota</taxon>
        <taxon>Fungi</taxon>
        <taxon>Dikarya</taxon>
        <taxon>Ascomycota</taxon>
        <taxon>Saccharomycotina</taxon>
        <taxon>Saccharomycetes</taxon>
        <taxon>Saccharomycetales</taxon>
        <taxon>Saccharomycetaceae</taxon>
        <taxon>Lachancea</taxon>
    </lineage>
</organism>
<evidence type="ECO:0000256" key="3">
    <source>
        <dbReference type="ARBA" id="ARBA00023242"/>
    </source>
</evidence>